<sequence>MYEKRHKTCMEVYVRHYKDMLLGQSAHGAGGTHCSSEYTSSPRLPVTLQPGFFSTKHTAKEPVNGRHPSSPSCQAGGTPHRRQPLWPGCRQSGDTSPHRRLLRHNGRWSPDAGGRRR</sequence>
<keyword evidence="3" id="KW-1185">Reference proteome</keyword>
<organism evidence="2 3">
    <name type="scientific">Panicum virgatum</name>
    <name type="common">Blackwell switchgrass</name>
    <dbReference type="NCBI Taxonomy" id="38727"/>
    <lineage>
        <taxon>Eukaryota</taxon>
        <taxon>Viridiplantae</taxon>
        <taxon>Streptophyta</taxon>
        <taxon>Embryophyta</taxon>
        <taxon>Tracheophyta</taxon>
        <taxon>Spermatophyta</taxon>
        <taxon>Magnoliopsida</taxon>
        <taxon>Liliopsida</taxon>
        <taxon>Poales</taxon>
        <taxon>Poaceae</taxon>
        <taxon>PACMAD clade</taxon>
        <taxon>Panicoideae</taxon>
        <taxon>Panicodae</taxon>
        <taxon>Paniceae</taxon>
        <taxon>Panicinae</taxon>
        <taxon>Panicum</taxon>
        <taxon>Panicum sect. Hiantes</taxon>
    </lineage>
</organism>
<feature type="compositionally biased region" description="Polar residues" evidence="1">
    <location>
        <begin position="33"/>
        <end position="42"/>
    </location>
</feature>
<dbReference type="EMBL" id="CM029038">
    <property type="protein sequence ID" value="KAG2655247.1"/>
    <property type="molecule type" value="Genomic_DNA"/>
</dbReference>
<proteinExistence type="predicted"/>
<dbReference type="Proteomes" id="UP000823388">
    <property type="component" value="Chromosome 1N"/>
</dbReference>
<accession>A0A8T0X8H7</accession>
<name>A0A8T0X8H7_PANVG</name>
<evidence type="ECO:0000313" key="3">
    <source>
        <dbReference type="Proteomes" id="UP000823388"/>
    </source>
</evidence>
<dbReference type="AlphaFoldDB" id="A0A8T0X8H7"/>
<protein>
    <submittedName>
        <fullName evidence="2">Uncharacterized protein</fullName>
    </submittedName>
</protein>
<gene>
    <name evidence="2" type="ORF">PVAP13_1NG542501</name>
</gene>
<evidence type="ECO:0000313" key="2">
    <source>
        <dbReference type="EMBL" id="KAG2655247.1"/>
    </source>
</evidence>
<comment type="caution">
    <text evidence="2">The sequence shown here is derived from an EMBL/GenBank/DDBJ whole genome shotgun (WGS) entry which is preliminary data.</text>
</comment>
<feature type="region of interest" description="Disordered" evidence="1">
    <location>
        <begin position="26"/>
        <end position="117"/>
    </location>
</feature>
<evidence type="ECO:0000256" key="1">
    <source>
        <dbReference type="SAM" id="MobiDB-lite"/>
    </source>
</evidence>
<reference evidence="2" key="1">
    <citation type="submission" date="2020-05" db="EMBL/GenBank/DDBJ databases">
        <title>WGS assembly of Panicum virgatum.</title>
        <authorList>
            <person name="Lovell J.T."/>
            <person name="Jenkins J."/>
            <person name="Shu S."/>
            <person name="Juenger T.E."/>
            <person name="Schmutz J."/>
        </authorList>
    </citation>
    <scope>NUCLEOTIDE SEQUENCE</scope>
    <source>
        <strain evidence="2">AP13</strain>
    </source>
</reference>